<keyword evidence="5" id="KW-1185">Reference proteome</keyword>
<gene>
    <name evidence="4" type="ORF">MU1_30690</name>
</gene>
<evidence type="ECO:0000256" key="2">
    <source>
        <dbReference type="SAM" id="Phobius"/>
    </source>
</evidence>
<dbReference type="InterPro" id="IPR028087">
    <property type="entry name" value="Tad_N"/>
</dbReference>
<protein>
    <recommendedName>
        <fullName evidence="3">Putative Flp pilus-assembly TadG-like N-terminal domain-containing protein</fullName>
    </recommendedName>
</protein>
<evidence type="ECO:0000313" key="4">
    <source>
        <dbReference type="EMBL" id="GLX68724.1"/>
    </source>
</evidence>
<keyword evidence="2" id="KW-0472">Membrane</keyword>
<keyword evidence="2" id="KW-0812">Transmembrane</keyword>
<feature type="region of interest" description="Disordered" evidence="1">
    <location>
        <begin position="85"/>
        <end position="121"/>
    </location>
</feature>
<evidence type="ECO:0000256" key="1">
    <source>
        <dbReference type="SAM" id="MobiDB-lite"/>
    </source>
</evidence>
<dbReference type="EMBL" id="BSSQ01000013">
    <property type="protein sequence ID" value="GLX68724.1"/>
    <property type="molecule type" value="Genomic_DNA"/>
</dbReference>
<dbReference type="Proteomes" id="UP001157114">
    <property type="component" value="Unassembled WGS sequence"/>
</dbReference>
<feature type="compositionally biased region" description="Acidic residues" evidence="1">
    <location>
        <begin position="85"/>
        <end position="94"/>
    </location>
</feature>
<keyword evidence="2" id="KW-1133">Transmembrane helix</keyword>
<reference evidence="4 5" key="1">
    <citation type="submission" date="2023-03" db="EMBL/GenBank/DDBJ databases">
        <title>Draft genome sequence of the bacteria which degrade cell wall of Tricholomamatutake.</title>
        <authorList>
            <person name="Konishi Y."/>
            <person name="Fukuta Y."/>
            <person name="Shirasaka N."/>
        </authorList>
    </citation>
    <scope>NUCLEOTIDE SEQUENCE [LARGE SCALE GENOMIC DNA]</scope>
    <source>
        <strain evidence="5">mu1</strain>
    </source>
</reference>
<sequence length="257" mass="28407">MRFTGKHLTNERGSIALFTVFLLGVSFVAAIVLFYVFSVHTEKRQSQNIADAVALAAADVLGDAFTQEMMDSVAENLLLLNDEIDSSEEEEPEPSDAPPLSATPDSSEEEEPTDPPKSKEDKLRELLDSTVLVTKLMNGTFDLEKDWILVVEEPYFADDYTARKNGDRLYDAFLHNAGDIEAVARQMVDRNKGERSGTVISFPMDGEPALQVDAFNKVQFEAVVHVEDVLGARSASSVSSSHFNIDVSMKTVKEIRL</sequence>
<dbReference type="RefSeq" id="WP_284239465.1">
    <property type="nucleotide sequence ID" value="NZ_BSSQ01000013.1"/>
</dbReference>
<feature type="domain" description="Putative Flp pilus-assembly TadG-like N-terminal" evidence="3">
    <location>
        <begin position="13"/>
        <end position="59"/>
    </location>
</feature>
<evidence type="ECO:0000313" key="5">
    <source>
        <dbReference type="Proteomes" id="UP001157114"/>
    </source>
</evidence>
<feature type="transmembrane region" description="Helical" evidence="2">
    <location>
        <begin position="15"/>
        <end position="37"/>
    </location>
</feature>
<evidence type="ECO:0000259" key="3">
    <source>
        <dbReference type="Pfam" id="PF13400"/>
    </source>
</evidence>
<accession>A0ABQ6GCP5</accession>
<proteinExistence type="predicted"/>
<organism evidence="4 5">
    <name type="scientific">Paenibacillus glycanilyticus</name>
    <dbReference type="NCBI Taxonomy" id="126569"/>
    <lineage>
        <taxon>Bacteria</taxon>
        <taxon>Bacillati</taxon>
        <taxon>Bacillota</taxon>
        <taxon>Bacilli</taxon>
        <taxon>Bacillales</taxon>
        <taxon>Paenibacillaceae</taxon>
        <taxon>Paenibacillus</taxon>
    </lineage>
</organism>
<name>A0ABQ6GCP5_9BACL</name>
<dbReference type="Pfam" id="PF13400">
    <property type="entry name" value="Tad"/>
    <property type="match status" value="1"/>
</dbReference>
<comment type="caution">
    <text evidence="4">The sequence shown here is derived from an EMBL/GenBank/DDBJ whole genome shotgun (WGS) entry which is preliminary data.</text>
</comment>